<proteinExistence type="predicted"/>
<dbReference type="GO" id="GO:0031966">
    <property type="term" value="C:mitochondrial membrane"/>
    <property type="evidence" value="ECO:0007669"/>
    <property type="project" value="UniProtKB-SubCell"/>
</dbReference>
<organism evidence="7 8">
    <name type="scientific">Moschus moschiferus</name>
    <name type="common">Siberian musk deer</name>
    <name type="synonym">Moschus sibiricus</name>
    <dbReference type="NCBI Taxonomy" id="68415"/>
    <lineage>
        <taxon>Eukaryota</taxon>
        <taxon>Metazoa</taxon>
        <taxon>Chordata</taxon>
        <taxon>Craniata</taxon>
        <taxon>Vertebrata</taxon>
        <taxon>Euteleostomi</taxon>
        <taxon>Mammalia</taxon>
        <taxon>Eutheria</taxon>
        <taxon>Laurasiatheria</taxon>
        <taxon>Artiodactyla</taxon>
        <taxon>Ruminantia</taxon>
        <taxon>Pecora</taxon>
        <taxon>Moschidae</taxon>
        <taxon>Moschus</taxon>
    </lineage>
</organism>
<comment type="subcellular location">
    <subcellularLocation>
        <location evidence="1">Mitochondrion membrane</location>
        <topology evidence="1">Multi-pass membrane protein</topology>
    </subcellularLocation>
</comment>
<keyword evidence="4" id="KW-0496">Mitochondrion</keyword>
<evidence type="ECO:0000256" key="5">
    <source>
        <dbReference type="ARBA" id="ARBA00023136"/>
    </source>
</evidence>
<name>A0A8C6G2I8_MOSMO</name>
<feature type="transmembrane region" description="Helical" evidence="6">
    <location>
        <begin position="61"/>
        <end position="83"/>
    </location>
</feature>
<dbReference type="Proteomes" id="UP000694544">
    <property type="component" value="Unplaced"/>
</dbReference>
<evidence type="ECO:0000256" key="3">
    <source>
        <dbReference type="ARBA" id="ARBA00022989"/>
    </source>
</evidence>
<keyword evidence="8" id="KW-1185">Reference proteome</keyword>
<evidence type="ECO:0000256" key="4">
    <source>
        <dbReference type="ARBA" id="ARBA00023128"/>
    </source>
</evidence>
<evidence type="ECO:0000313" key="7">
    <source>
        <dbReference type="Ensembl" id="ENSMMSP00000032736.1"/>
    </source>
</evidence>
<evidence type="ECO:0000256" key="2">
    <source>
        <dbReference type="ARBA" id="ARBA00022692"/>
    </source>
</evidence>
<protein>
    <submittedName>
        <fullName evidence="7">Uncharacterized protein</fullName>
    </submittedName>
</protein>
<reference evidence="7" key="2">
    <citation type="submission" date="2025-09" db="UniProtKB">
        <authorList>
            <consortium name="Ensembl"/>
        </authorList>
    </citation>
    <scope>IDENTIFICATION</scope>
</reference>
<keyword evidence="3 6" id="KW-1133">Transmembrane helix</keyword>
<sequence length="93" mass="10359">MENYEPGDTIRESLMTSDIISRNISQVPEVAMDLPEHGSTSLGLNAILCGLRTVFLKLLQIIIIVVRIAATLPMAVISLWMVHVPYKDFVVHL</sequence>
<evidence type="ECO:0000256" key="6">
    <source>
        <dbReference type="SAM" id="Phobius"/>
    </source>
</evidence>
<evidence type="ECO:0000256" key="1">
    <source>
        <dbReference type="ARBA" id="ARBA00004225"/>
    </source>
</evidence>
<dbReference type="AlphaFoldDB" id="A0A8C6G2I8"/>
<evidence type="ECO:0000313" key="8">
    <source>
        <dbReference type="Proteomes" id="UP000694544"/>
    </source>
</evidence>
<reference evidence="7" key="1">
    <citation type="submission" date="2025-08" db="UniProtKB">
        <authorList>
            <consortium name="Ensembl"/>
        </authorList>
    </citation>
    <scope>IDENTIFICATION</scope>
</reference>
<keyword evidence="5 6" id="KW-0472">Membrane</keyword>
<dbReference type="Pfam" id="PF07114">
    <property type="entry name" value="TMEM126"/>
    <property type="match status" value="1"/>
</dbReference>
<keyword evidence="2 6" id="KW-0812">Transmembrane</keyword>
<dbReference type="Ensembl" id="ENSMMST00000035931.1">
    <property type="protein sequence ID" value="ENSMMSP00000032736.1"/>
    <property type="gene ID" value="ENSMMSG00000024171.1"/>
</dbReference>
<accession>A0A8C6G2I8</accession>
<dbReference type="InterPro" id="IPR009801">
    <property type="entry name" value="TMEM126"/>
</dbReference>